<sequence length="177" mass="19367">MKHNYFKHILTLIGLFYISLNLHAITYYVNRVTEKNTTQTTSLYYGALSDYARFVETELVSTVNYRQSVSNRTENNLVAPVITIDNVENLSCFGENDGAIDITISGTTGAVNIIWNGPNSFSSNSEDISNLEPGLYSVQVTDDNGTTPENNIEITQPAALTASTSSTTNVDCFGNST</sequence>
<proteinExistence type="predicted"/>
<keyword evidence="2" id="KW-1185">Reference proteome</keyword>
<accession>A0ABS9RHU2</accession>
<organism evidence="1 2">
    <name type="scientific">Aestuariibaculum lutulentum</name>
    <dbReference type="NCBI Taxonomy" id="2920935"/>
    <lineage>
        <taxon>Bacteria</taxon>
        <taxon>Pseudomonadati</taxon>
        <taxon>Bacteroidota</taxon>
        <taxon>Flavobacteriia</taxon>
        <taxon>Flavobacteriales</taxon>
        <taxon>Flavobacteriaceae</taxon>
    </lineage>
</organism>
<dbReference type="Proteomes" id="UP001156141">
    <property type="component" value="Unassembled WGS sequence"/>
</dbReference>
<name>A0ABS9RHU2_9FLAO</name>
<evidence type="ECO:0000313" key="1">
    <source>
        <dbReference type="EMBL" id="MCH4552526.1"/>
    </source>
</evidence>
<dbReference type="RefSeq" id="WP_240572859.1">
    <property type="nucleotide sequence ID" value="NZ_JAKVQD010000002.1"/>
</dbReference>
<dbReference type="InterPro" id="IPR025667">
    <property type="entry name" value="SprB_repeat"/>
</dbReference>
<dbReference type="Pfam" id="PF13573">
    <property type="entry name" value="SprB"/>
    <property type="match status" value="1"/>
</dbReference>
<feature type="non-terminal residue" evidence="1">
    <location>
        <position position="177"/>
    </location>
</feature>
<dbReference type="EMBL" id="JAKVQD010000002">
    <property type="protein sequence ID" value="MCH4552526.1"/>
    <property type="molecule type" value="Genomic_DNA"/>
</dbReference>
<evidence type="ECO:0000313" key="2">
    <source>
        <dbReference type="Proteomes" id="UP001156141"/>
    </source>
</evidence>
<comment type="caution">
    <text evidence="1">The sequence shown here is derived from an EMBL/GenBank/DDBJ whole genome shotgun (WGS) entry which is preliminary data.</text>
</comment>
<gene>
    <name evidence="1" type="ORF">MKW35_07835</name>
</gene>
<reference evidence="1" key="1">
    <citation type="submission" date="2022-02" db="EMBL/GenBank/DDBJ databases">
        <title>Aestuariibaculum sp., a marine bacterium isolated from sediment in Guangxi.</title>
        <authorList>
            <person name="Ying J."/>
        </authorList>
    </citation>
    <scope>NUCLEOTIDE SEQUENCE</scope>
    <source>
        <strain evidence="1">L182</strain>
    </source>
</reference>
<protein>
    <submittedName>
        <fullName evidence="1">SprB repeat-containing protein</fullName>
    </submittedName>
</protein>